<dbReference type="SMART" id="SM00421">
    <property type="entry name" value="HTH_LUXR"/>
    <property type="match status" value="1"/>
</dbReference>
<dbReference type="PRINTS" id="PR00038">
    <property type="entry name" value="HTHLUXR"/>
</dbReference>
<dbReference type="InterPro" id="IPR039420">
    <property type="entry name" value="WalR-like"/>
</dbReference>
<evidence type="ECO:0000256" key="2">
    <source>
        <dbReference type="ARBA" id="ARBA00023015"/>
    </source>
</evidence>
<feature type="modified residue" description="4-aspartylphosphate" evidence="5">
    <location>
        <position position="93"/>
    </location>
</feature>
<dbReference type="InterPro" id="IPR000792">
    <property type="entry name" value="Tscrpt_reg_LuxR_C"/>
</dbReference>
<dbReference type="GO" id="GO:0003677">
    <property type="term" value="F:DNA binding"/>
    <property type="evidence" value="ECO:0007669"/>
    <property type="project" value="UniProtKB-KW"/>
</dbReference>
<keyword evidence="4" id="KW-0804">Transcription</keyword>
<dbReference type="SMART" id="SM00448">
    <property type="entry name" value="REC"/>
    <property type="match status" value="1"/>
</dbReference>
<evidence type="ECO:0000256" key="4">
    <source>
        <dbReference type="ARBA" id="ARBA00023163"/>
    </source>
</evidence>
<dbReference type="InterPro" id="IPR016032">
    <property type="entry name" value="Sig_transdc_resp-reg_C-effctor"/>
</dbReference>
<dbReference type="InterPro" id="IPR001789">
    <property type="entry name" value="Sig_transdc_resp-reg_receiver"/>
</dbReference>
<dbReference type="PROSITE" id="PS50043">
    <property type="entry name" value="HTH_LUXR_2"/>
    <property type="match status" value="1"/>
</dbReference>
<evidence type="ECO:0000256" key="5">
    <source>
        <dbReference type="PROSITE-ProRule" id="PRU00169"/>
    </source>
</evidence>
<gene>
    <name evidence="9" type="ORF">DVA86_27415</name>
</gene>
<name>A0A345XVY8_9ACTN</name>
<keyword evidence="1 5" id="KW-0597">Phosphoprotein</keyword>
<dbReference type="Pfam" id="PF00196">
    <property type="entry name" value="GerE"/>
    <property type="match status" value="1"/>
</dbReference>
<evidence type="ECO:0000313" key="10">
    <source>
        <dbReference type="Proteomes" id="UP000254425"/>
    </source>
</evidence>
<dbReference type="PROSITE" id="PS50110">
    <property type="entry name" value="RESPONSE_REGULATORY"/>
    <property type="match status" value="1"/>
</dbReference>
<evidence type="ECO:0000259" key="8">
    <source>
        <dbReference type="PROSITE" id="PS50110"/>
    </source>
</evidence>
<sequence>MPSGIRNRNRRTEDGGPSPALPPRERARTGASRGCGVAVRVFVVDEQALFRAGIRHLLSDAEGFELAGEAESAERALHLLQELSPAPDVVLIDPRSEAGAGTVAIRALRSEPAPPDGAVNGADGGNGANGANGVRGGRAPRALAVSVQDDDDSVMAALRAGASGYITKQTSERELLRAIEIVAEGGAVFSPVIAKRLNEYFSTPHTASCRSMFPQLTGRETQVLDLLARGWSNGRIAKDLVLTEKTVRNYVSQILVKLDVHHRAEAVVRAREAGLGVLS</sequence>
<feature type="region of interest" description="Disordered" evidence="6">
    <location>
        <begin position="111"/>
        <end position="135"/>
    </location>
</feature>
<accession>A0A345XVY8</accession>
<dbReference type="Gene3D" id="3.40.50.2300">
    <property type="match status" value="1"/>
</dbReference>
<dbReference type="InterPro" id="IPR058245">
    <property type="entry name" value="NreC/VraR/RcsB-like_REC"/>
</dbReference>
<keyword evidence="3 9" id="KW-0238">DNA-binding</keyword>
<dbReference type="KEGG" id="sarm:DVA86_27415"/>
<dbReference type="SUPFAM" id="SSF52172">
    <property type="entry name" value="CheY-like"/>
    <property type="match status" value="1"/>
</dbReference>
<dbReference type="SUPFAM" id="SSF46894">
    <property type="entry name" value="C-terminal effector domain of the bipartite response regulators"/>
    <property type="match status" value="1"/>
</dbReference>
<evidence type="ECO:0000256" key="1">
    <source>
        <dbReference type="ARBA" id="ARBA00022553"/>
    </source>
</evidence>
<evidence type="ECO:0000256" key="3">
    <source>
        <dbReference type="ARBA" id="ARBA00023125"/>
    </source>
</evidence>
<organism evidence="9 10">
    <name type="scientific">Streptomyces armeniacus</name>
    <dbReference type="NCBI Taxonomy" id="83291"/>
    <lineage>
        <taxon>Bacteria</taxon>
        <taxon>Bacillati</taxon>
        <taxon>Actinomycetota</taxon>
        <taxon>Actinomycetes</taxon>
        <taxon>Kitasatosporales</taxon>
        <taxon>Streptomycetaceae</taxon>
        <taxon>Streptomyces</taxon>
    </lineage>
</organism>
<feature type="region of interest" description="Disordered" evidence="6">
    <location>
        <begin position="1"/>
        <end position="30"/>
    </location>
</feature>
<evidence type="ECO:0000313" key="9">
    <source>
        <dbReference type="EMBL" id="AXK35804.1"/>
    </source>
</evidence>
<feature type="domain" description="Response regulatory" evidence="8">
    <location>
        <begin position="40"/>
        <end position="183"/>
    </location>
</feature>
<dbReference type="PANTHER" id="PTHR43214:SF24">
    <property type="entry name" value="TRANSCRIPTIONAL REGULATORY PROTEIN NARL-RELATED"/>
    <property type="match status" value="1"/>
</dbReference>
<dbReference type="CDD" id="cd17535">
    <property type="entry name" value="REC_NarL-like"/>
    <property type="match status" value="1"/>
</dbReference>
<keyword evidence="2" id="KW-0805">Transcription regulation</keyword>
<dbReference type="Proteomes" id="UP000254425">
    <property type="component" value="Chromosome"/>
</dbReference>
<dbReference type="PANTHER" id="PTHR43214">
    <property type="entry name" value="TWO-COMPONENT RESPONSE REGULATOR"/>
    <property type="match status" value="1"/>
</dbReference>
<proteinExistence type="predicted"/>
<protein>
    <submittedName>
        <fullName evidence="9">DNA-binding response regulator</fullName>
    </submittedName>
</protein>
<dbReference type="CDD" id="cd06170">
    <property type="entry name" value="LuxR_C_like"/>
    <property type="match status" value="1"/>
</dbReference>
<feature type="domain" description="HTH luxR-type" evidence="7">
    <location>
        <begin position="209"/>
        <end position="274"/>
    </location>
</feature>
<dbReference type="GO" id="GO:0006355">
    <property type="term" value="P:regulation of DNA-templated transcription"/>
    <property type="evidence" value="ECO:0007669"/>
    <property type="project" value="InterPro"/>
</dbReference>
<dbReference type="InterPro" id="IPR011006">
    <property type="entry name" value="CheY-like_superfamily"/>
</dbReference>
<dbReference type="GO" id="GO:0000160">
    <property type="term" value="P:phosphorelay signal transduction system"/>
    <property type="evidence" value="ECO:0007669"/>
    <property type="project" value="InterPro"/>
</dbReference>
<feature type="compositionally biased region" description="Gly residues" evidence="6">
    <location>
        <begin position="122"/>
        <end position="135"/>
    </location>
</feature>
<evidence type="ECO:0000259" key="7">
    <source>
        <dbReference type="PROSITE" id="PS50043"/>
    </source>
</evidence>
<reference evidence="9 10" key="1">
    <citation type="submission" date="2018-07" db="EMBL/GenBank/DDBJ databases">
        <title>Draft genome of the type strain Streptomyces armeniacus ATCC 15676.</title>
        <authorList>
            <person name="Labana P."/>
            <person name="Gosse J.T."/>
            <person name="Boddy C.N."/>
        </authorList>
    </citation>
    <scope>NUCLEOTIDE SEQUENCE [LARGE SCALE GENOMIC DNA]</scope>
    <source>
        <strain evidence="9 10">ATCC 15676</strain>
    </source>
</reference>
<dbReference type="EMBL" id="CP031320">
    <property type="protein sequence ID" value="AXK35804.1"/>
    <property type="molecule type" value="Genomic_DNA"/>
</dbReference>
<dbReference type="AlphaFoldDB" id="A0A345XVY8"/>
<evidence type="ECO:0000256" key="6">
    <source>
        <dbReference type="SAM" id="MobiDB-lite"/>
    </source>
</evidence>
<keyword evidence="10" id="KW-1185">Reference proteome</keyword>